<keyword evidence="5" id="KW-0249">Electron transport</keyword>
<feature type="domain" description="4Fe-4S ferredoxin-type" evidence="8">
    <location>
        <begin position="53"/>
        <end position="85"/>
    </location>
</feature>
<dbReference type="EMBL" id="DSAY01000151">
    <property type="protein sequence ID" value="HDP15764.1"/>
    <property type="molecule type" value="Genomic_DNA"/>
</dbReference>
<evidence type="ECO:0000259" key="8">
    <source>
        <dbReference type="PROSITE" id="PS51379"/>
    </source>
</evidence>
<keyword evidence="2" id="KW-0004">4Fe-4S</keyword>
<organism evidence="9">
    <name type="scientific">Thermofilum adornatum</name>
    <dbReference type="NCBI Taxonomy" id="1365176"/>
    <lineage>
        <taxon>Archaea</taxon>
        <taxon>Thermoproteota</taxon>
        <taxon>Thermoprotei</taxon>
        <taxon>Thermofilales</taxon>
        <taxon>Thermofilaceae</taxon>
        <taxon>Thermofilum</taxon>
    </lineage>
</organism>
<dbReference type="GO" id="GO:0046872">
    <property type="term" value="F:metal ion binding"/>
    <property type="evidence" value="ECO:0007669"/>
    <property type="project" value="UniProtKB-KW"/>
</dbReference>
<comment type="caution">
    <text evidence="9">The sequence shown here is derived from an EMBL/GenBank/DDBJ whole genome shotgun (WGS) entry which is preliminary data.</text>
</comment>
<dbReference type="CDD" id="cd16374">
    <property type="entry name" value="DMSOR_beta_like"/>
    <property type="match status" value="1"/>
</dbReference>
<dbReference type="GO" id="GO:0051539">
    <property type="term" value="F:4 iron, 4 sulfur cluster binding"/>
    <property type="evidence" value="ECO:0007669"/>
    <property type="project" value="UniProtKB-KW"/>
</dbReference>
<evidence type="ECO:0000256" key="5">
    <source>
        <dbReference type="ARBA" id="ARBA00022982"/>
    </source>
</evidence>
<gene>
    <name evidence="9" type="ORF">ENN26_08360</name>
</gene>
<keyword evidence="1" id="KW-0813">Transport</keyword>
<name>A0A7C1GAV5_9CREN</name>
<dbReference type="PANTHER" id="PTHR43177:SF5">
    <property type="entry name" value="ANAEROBIC DIMETHYL SULFOXIDE REDUCTASE CHAIN B-RELATED"/>
    <property type="match status" value="1"/>
</dbReference>
<accession>A0A7C1GAV5</accession>
<dbReference type="GO" id="GO:0016491">
    <property type="term" value="F:oxidoreductase activity"/>
    <property type="evidence" value="ECO:0007669"/>
    <property type="project" value="UniProtKB-ARBA"/>
</dbReference>
<evidence type="ECO:0000256" key="4">
    <source>
        <dbReference type="ARBA" id="ARBA00022737"/>
    </source>
</evidence>
<evidence type="ECO:0000256" key="7">
    <source>
        <dbReference type="ARBA" id="ARBA00023014"/>
    </source>
</evidence>
<keyword evidence="4" id="KW-0677">Repeat</keyword>
<evidence type="ECO:0000256" key="2">
    <source>
        <dbReference type="ARBA" id="ARBA00022485"/>
    </source>
</evidence>
<keyword evidence="7" id="KW-0411">Iron-sulfur</keyword>
<dbReference type="PROSITE" id="PS51379">
    <property type="entry name" value="4FE4S_FER_2"/>
    <property type="match status" value="3"/>
</dbReference>
<evidence type="ECO:0000256" key="1">
    <source>
        <dbReference type="ARBA" id="ARBA00022448"/>
    </source>
</evidence>
<evidence type="ECO:0000256" key="3">
    <source>
        <dbReference type="ARBA" id="ARBA00022723"/>
    </source>
</evidence>
<reference evidence="9" key="1">
    <citation type="journal article" date="2020" name="mSystems">
        <title>Genome- and Community-Level Interaction Insights into Carbon Utilization and Element Cycling Functions of Hydrothermarchaeota in Hydrothermal Sediment.</title>
        <authorList>
            <person name="Zhou Z."/>
            <person name="Liu Y."/>
            <person name="Xu W."/>
            <person name="Pan J."/>
            <person name="Luo Z.H."/>
            <person name="Li M."/>
        </authorList>
    </citation>
    <scope>NUCLEOTIDE SEQUENCE [LARGE SCALE GENOMIC DNA]</scope>
    <source>
        <strain evidence="9">SpSt-116</strain>
    </source>
</reference>
<evidence type="ECO:0000256" key="6">
    <source>
        <dbReference type="ARBA" id="ARBA00023004"/>
    </source>
</evidence>
<dbReference type="AlphaFoldDB" id="A0A7C1GAV5"/>
<feature type="domain" description="4Fe-4S ferredoxin-type" evidence="8">
    <location>
        <begin position="86"/>
        <end position="115"/>
    </location>
</feature>
<dbReference type="PROSITE" id="PS00198">
    <property type="entry name" value="4FE4S_FER_1"/>
    <property type="match status" value="1"/>
</dbReference>
<dbReference type="InterPro" id="IPR017900">
    <property type="entry name" value="4Fe4S_Fe_S_CS"/>
</dbReference>
<dbReference type="InterPro" id="IPR050954">
    <property type="entry name" value="ET_IronSulfur_Cluster-Binding"/>
</dbReference>
<keyword evidence="6" id="KW-0408">Iron</keyword>
<keyword evidence="3" id="KW-0479">Metal-binding</keyword>
<dbReference type="Gene3D" id="3.30.70.20">
    <property type="match status" value="2"/>
</dbReference>
<dbReference type="PANTHER" id="PTHR43177">
    <property type="entry name" value="PROTEIN NRFC"/>
    <property type="match status" value="1"/>
</dbReference>
<sequence length="185" mass="20268">MKTEKKLIIANPKLCTGCKSCEIACAVEHSKSKDLYYASLETPSPIQRIRVLLKDSYNMPVRCQHCPDPPCLAVCPTKAIFQTPEGFVLINDSLCAGCGLCVDACPVGAIQMHPELKIAVKCDFCVDRVRAGLLPACVEACPTGALQFGTLDELRSKARASTRTKFEEIISPNTLREMYKTVGWV</sequence>
<protein>
    <submittedName>
        <fullName evidence="9">4Fe-4S dicluster domain-containing protein</fullName>
    </submittedName>
</protein>
<dbReference type="SUPFAM" id="SSF54862">
    <property type="entry name" value="4Fe-4S ferredoxins"/>
    <property type="match status" value="1"/>
</dbReference>
<dbReference type="InterPro" id="IPR017896">
    <property type="entry name" value="4Fe4S_Fe-S-bd"/>
</dbReference>
<evidence type="ECO:0000313" key="9">
    <source>
        <dbReference type="EMBL" id="HDP15764.1"/>
    </source>
</evidence>
<dbReference type="Pfam" id="PF13247">
    <property type="entry name" value="Fer4_11"/>
    <property type="match status" value="1"/>
</dbReference>
<feature type="domain" description="4Fe-4S ferredoxin-type" evidence="8">
    <location>
        <begin position="5"/>
        <end position="35"/>
    </location>
</feature>
<proteinExistence type="predicted"/>
<dbReference type="Pfam" id="PF12800">
    <property type="entry name" value="Fer4_4"/>
    <property type="match status" value="1"/>
</dbReference>